<evidence type="ECO:0000313" key="7">
    <source>
        <dbReference type="Proteomes" id="UP000250579"/>
    </source>
</evidence>
<dbReference type="InterPro" id="IPR000160">
    <property type="entry name" value="GGDEF_dom"/>
</dbReference>
<dbReference type="Pfam" id="PF00990">
    <property type="entry name" value="GGDEF"/>
    <property type="match status" value="1"/>
</dbReference>
<organism evidence="6 7">
    <name type="scientific">Pseudomonas oryzihabitans</name>
    <dbReference type="NCBI Taxonomy" id="47885"/>
    <lineage>
        <taxon>Bacteria</taxon>
        <taxon>Pseudomonadati</taxon>
        <taxon>Pseudomonadota</taxon>
        <taxon>Gammaproteobacteria</taxon>
        <taxon>Pseudomonadales</taxon>
        <taxon>Pseudomonadaceae</taxon>
        <taxon>Pseudomonas</taxon>
    </lineage>
</organism>
<dbReference type="PANTHER" id="PTHR46663:SF4">
    <property type="entry name" value="DIGUANYLATE CYCLASE DGCT-RELATED"/>
    <property type="match status" value="1"/>
</dbReference>
<dbReference type="InterPro" id="IPR052163">
    <property type="entry name" value="DGC-Regulatory_Protein"/>
</dbReference>
<dbReference type="FunFam" id="3.30.70.270:FF:000001">
    <property type="entry name" value="Diguanylate cyclase domain protein"/>
    <property type="match status" value="1"/>
</dbReference>
<dbReference type="Pfam" id="PF08448">
    <property type="entry name" value="PAS_4"/>
    <property type="match status" value="1"/>
</dbReference>
<dbReference type="InterPro" id="IPR029787">
    <property type="entry name" value="Nucleotide_cyclase"/>
</dbReference>
<dbReference type="Gene3D" id="3.30.450.20">
    <property type="entry name" value="PAS domain"/>
    <property type="match status" value="1"/>
</dbReference>
<dbReference type="GO" id="GO:0016301">
    <property type="term" value="F:kinase activity"/>
    <property type="evidence" value="ECO:0007669"/>
    <property type="project" value="UniProtKB-KW"/>
</dbReference>
<dbReference type="InterPro" id="IPR013656">
    <property type="entry name" value="PAS_4"/>
</dbReference>
<dbReference type="Gene3D" id="3.30.70.270">
    <property type="match status" value="1"/>
</dbReference>
<evidence type="ECO:0000256" key="1">
    <source>
        <dbReference type="ARBA" id="ARBA00001946"/>
    </source>
</evidence>
<keyword evidence="3" id="KW-0418">Kinase</keyword>
<accession>A0A2Z5ABF8</accession>
<dbReference type="PROSITE" id="PS50887">
    <property type="entry name" value="GGDEF"/>
    <property type="match status" value="1"/>
</dbReference>
<keyword evidence="3" id="KW-0808">Transferase</keyword>
<dbReference type="STRING" id="47885.APT59_12165"/>
<dbReference type="GO" id="GO:0005886">
    <property type="term" value="C:plasma membrane"/>
    <property type="evidence" value="ECO:0007669"/>
    <property type="project" value="UniProtKB-SubCell"/>
</dbReference>
<dbReference type="NCBIfam" id="TIGR00229">
    <property type="entry name" value="sensory_box"/>
    <property type="match status" value="1"/>
</dbReference>
<dbReference type="SMART" id="SM00267">
    <property type="entry name" value="GGDEF"/>
    <property type="match status" value="1"/>
</dbReference>
<dbReference type="InterPro" id="IPR000014">
    <property type="entry name" value="PAS"/>
</dbReference>
<dbReference type="AlphaFoldDB" id="A0A2Z5ABF8"/>
<dbReference type="PANTHER" id="PTHR46663">
    <property type="entry name" value="DIGUANYLATE CYCLASE DGCT-RELATED"/>
    <property type="match status" value="1"/>
</dbReference>
<feature type="domain" description="PAC" evidence="4">
    <location>
        <begin position="84"/>
        <end position="136"/>
    </location>
</feature>
<gene>
    <name evidence="6" type="ORF">CE139_15910</name>
</gene>
<proteinExistence type="predicted"/>
<dbReference type="CDD" id="cd01949">
    <property type="entry name" value="GGDEF"/>
    <property type="match status" value="1"/>
</dbReference>
<evidence type="ECO:0000259" key="4">
    <source>
        <dbReference type="PROSITE" id="PS50113"/>
    </source>
</evidence>
<dbReference type="InterPro" id="IPR000700">
    <property type="entry name" value="PAS-assoc_C"/>
</dbReference>
<comment type="subcellular location">
    <subcellularLocation>
        <location evidence="2">Cell inner membrane</location>
    </subcellularLocation>
</comment>
<dbReference type="SUPFAM" id="SSF55073">
    <property type="entry name" value="Nucleotide cyclase"/>
    <property type="match status" value="1"/>
</dbReference>
<dbReference type="NCBIfam" id="TIGR00254">
    <property type="entry name" value="GGDEF"/>
    <property type="match status" value="1"/>
</dbReference>
<feature type="domain" description="GGDEF" evidence="5">
    <location>
        <begin position="174"/>
        <end position="306"/>
    </location>
</feature>
<dbReference type="RefSeq" id="WP_208691414.1">
    <property type="nucleotide sequence ID" value="NZ_CP022198.1"/>
</dbReference>
<evidence type="ECO:0000256" key="3">
    <source>
        <dbReference type="ARBA" id="ARBA00022777"/>
    </source>
</evidence>
<dbReference type="InterPro" id="IPR043128">
    <property type="entry name" value="Rev_trsase/Diguanyl_cyclase"/>
</dbReference>
<dbReference type="SUPFAM" id="SSF55785">
    <property type="entry name" value="PYP-like sensor domain (PAS domain)"/>
    <property type="match status" value="1"/>
</dbReference>
<dbReference type="EMBL" id="CP022198">
    <property type="protein sequence ID" value="AXA67236.1"/>
    <property type="molecule type" value="Genomic_DNA"/>
</dbReference>
<comment type="cofactor">
    <cofactor evidence="1">
        <name>Mg(2+)</name>
        <dbReference type="ChEBI" id="CHEBI:18420"/>
    </cofactor>
</comment>
<evidence type="ECO:0000313" key="6">
    <source>
        <dbReference type="EMBL" id="AXA67236.1"/>
    </source>
</evidence>
<sequence>MSPADSDVDLRALLDSIQEFIIAKDGRGRWLFVNRIVLEAYAMLGFDYVGITDAELIELFPDHAQAFAYNIETDERAWRNGVATQIEKSFMGPDGRINTWEVIKTPHFDAQGGRQLLTIVSRNVTERKLAETALQDSERRFKSLAYLDALTGIPNRRSILDQIVGHLAAASPQAECALFYLDLDRFKAINDEFGHEVGDRLLVAFVTRVSACLRADDLLGRIGGDEFIVFLRDTPATTALALAERLCLALQEPWTLQDIRLATTSSIGIAHGAAGSLNVHELIRRADGALYQAKRAGRARVVLADG</sequence>
<evidence type="ECO:0000259" key="5">
    <source>
        <dbReference type="PROSITE" id="PS50887"/>
    </source>
</evidence>
<name>A0A2Z5ABF8_9PSED</name>
<dbReference type="PROSITE" id="PS50113">
    <property type="entry name" value="PAC"/>
    <property type="match status" value="1"/>
</dbReference>
<dbReference type="Proteomes" id="UP000250579">
    <property type="component" value="Chromosome"/>
</dbReference>
<evidence type="ECO:0000256" key="2">
    <source>
        <dbReference type="ARBA" id="ARBA00004533"/>
    </source>
</evidence>
<protein>
    <submittedName>
        <fullName evidence="6">PAS domain S-box protein</fullName>
    </submittedName>
</protein>
<dbReference type="InterPro" id="IPR035965">
    <property type="entry name" value="PAS-like_dom_sf"/>
</dbReference>
<reference evidence="6 7" key="1">
    <citation type="submission" date="2017-06" db="EMBL/GenBank/DDBJ databases">
        <title>Evolution towards high GC content and high-temperature stress adaptation in endophytic Pseudomonas oryzihabitans impacted its plant-growth promoting traits.</title>
        <authorList>
            <person name="Nascimento F.X."/>
        </authorList>
    </citation>
    <scope>NUCLEOTIDE SEQUENCE [LARGE SCALE GENOMIC DNA]</scope>
    <source>
        <strain evidence="6 7">MS8</strain>
    </source>
</reference>
<dbReference type="CDD" id="cd00130">
    <property type="entry name" value="PAS"/>
    <property type="match status" value="1"/>
</dbReference>